<evidence type="ECO:0000259" key="2">
    <source>
        <dbReference type="Pfam" id="PF01370"/>
    </source>
</evidence>
<organism evidence="4 5">
    <name type="scientific">Candidatus Gallionella acididurans</name>
    <dbReference type="NCBI Taxonomy" id="1796491"/>
    <lineage>
        <taxon>Bacteria</taxon>
        <taxon>Pseudomonadati</taxon>
        <taxon>Pseudomonadota</taxon>
        <taxon>Betaproteobacteria</taxon>
        <taxon>Nitrosomonadales</taxon>
        <taxon>Gallionellaceae</taxon>
        <taxon>Gallionella</taxon>
    </lineage>
</organism>
<dbReference type="InterPro" id="IPR010099">
    <property type="entry name" value="SDR39U1"/>
</dbReference>
<dbReference type="PANTHER" id="PTHR11092">
    <property type="entry name" value="SUGAR NUCLEOTIDE EPIMERASE RELATED"/>
    <property type="match status" value="1"/>
</dbReference>
<dbReference type="Pfam" id="PF08338">
    <property type="entry name" value="DUF1731"/>
    <property type="match status" value="1"/>
</dbReference>
<dbReference type="Pfam" id="PF01370">
    <property type="entry name" value="Epimerase"/>
    <property type="match status" value="1"/>
</dbReference>
<name>A0A139BSL2_9PROT</name>
<comment type="caution">
    <text evidence="4">The sequence shown here is derived from an EMBL/GenBank/DDBJ whole genome shotgun (WGS) entry which is preliminary data.</text>
</comment>
<evidence type="ECO:0000313" key="4">
    <source>
        <dbReference type="EMBL" id="KXS31928.1"/>
    </source>
</evidence>
<dbReference type="AlphaFoldDB" id="A0A139BSL2"/>
<evidence type="ECO:0000259" key="3">
    <source>
        <dbReference type="Pfam" id="PF08338"/>
    </source>
</evidence>
<dbReference type="CDD" id="cd05242">
    <property type="entry name" value="SDR_a8"/>
    <property type="match status" value="1"/>
</dbReference>
<dbReference type="NCBIfam" id="TIGR01777">
    <property type="entry name" value="yfcH"/>
    <property type="match status" value="1"/>
</dbReference>
<dbReference type="Gene3D" id="3.40.50.720">
    <property type="entry name" value="NAD(P)-binding Rossmann-like Domain"/>
    <property type="match status" value="1"/>
</dbReference>
<dbReference type="EMBL" id="LSLI01000049">
    <property type="protein sequence ID" value="KXS31928.1"/>
    <property type="molecule type" value="Genomic_DNA"/>
</dbReference>
<proteinExistence type="inferred from homology"/>
<dbReference type="InterPro" id="IPR001509">
    <property type="entry name" value="Epimerase_deHydtase"/>
</dbReference>
<reference evidence="4 5" key="1">
    <citation type="submission" date="2016-02" db="EMBL/GenBank/DDBJ databases">
        <authorList>
            <person name="Wen L."/>
            <person name="He K."/>
            <person name="Yang H."/>
        </authorList>
    </citation>
    <scope>NUCLEOTIDE SEQUENCE [LARGE SCALE GENOMIC DNA]</scope>
    <source>
        <strain evidence="4">ShG14-8</strain>
    </source>
</reference>
<accession>A0A139BSL2</accession>
<feature type="domain" description="DUF1731" evidence="3">
    <location>
        <begin position="250"/>
        <end position="296"/>
    </location>
</feature>
<protein>
    <recommendedName>
        <fullName evidence="6">TIGR01777 family protein</fullName>
    </recommendedName>
</protein>
<comment type="similarity">
    <text evidence="1">Belongs to the NAD(P)-dependent epimerase/dehydratase family. SDR39U1 subfamily.</text>
</comment>
<dbReference type="PANTHER" id="PTHR11092:SF0">
    <property type="entry name" value="EPIMERASE FAMILY PROTEIN SDR39U1"/>
    <property type="match status" value="1"/>
</dbReference>
<feature type="domain" description="NAD-dependent epimerase/dehydratase" evidence="2">
    <location>
        <begin position="3"/>
        <end position="222"/>
    </location>
</feature>
<dbReference type="SUPFAM" id="SSF51735">
    <property type="entry name" value="NAD(P)-binding Rossmann-fold domains"/>
    <property type="match status" value="1"/>
</dbReference>
<evidence type="ECO:0000313" key="5">
    <source>
        <dbReference type="Proteomes" id="UP000070578"/>
    </source>
</evidence>
<gene>
    <name evidence="4" type="ORF">AWT59_1932</name>
</gene>
<dbReference type="Proteomes" id="UP000070578">
    <property type="component" value="Unassembled WGS sequence"/>
</dbReference>
<reference evidence="4 5" key="2">
    <citation type="submission" date="2016-03" db="EMBL/GenBank/DDBJ databases">
        <title>New uncultured bacterium of the family Gallionellaceae from acid mine drainage: description and reconstruction of genome based on metagenomic analysis of microbial community.</title>
        <authorList>
            <person name="Kadnikov V."/>
            <person name="Ivasenko D."/>
            <person name="Beletsky A."/>
            <person name="Mardanov A."/>
            <person name="Danilova E."/>
            <person name="Pimenov N."/>
            <person name="Karnachuk O."/>
            <person name="Ravin N."/>
        </authorList>
    </citation>
    <scope>NUCLEOTIDE SEQUENCE [LARGE SCALE GENOMIC DNA]</scope>
    <source>
        <strain evidence="4">ShG14-8</strain>
    </source>
</reference>
<evidence type="ECO:0000256" key="1">
    <source>
        <dbReference type="ARBA" id="ARBA00009353"/>
    </source>
</evidence>
<evidence type="ECO:0008006" key="6">
    <source>
        <dbReference type="Google" id="ProtNLM"/>
    </source>
</evidence>
<sequence>MHILITGGTGLIGRQLCKALQTEGHELTVLSRDPNSIPEKCGAGVHAMTRLDEWHPGRVFDAVINLAGEPIVDARWTRRRKQALWDSRVTLTEQLARRIAAAHRKPGVLLSGSAVGYYGNRGDAMLDESAPAGEDFAARLCKSWEEAALGAEKSDVRVCLLRTGLVLSRQGGLLGRMLLPFRLGLGARLGNGKQWMSWIHIDDYVAMLLILLRNEQASGPYNMTAPQPVTNKEFTAVLAATLRRPAPFTVPAILLKAVMGERACLLLEGQRVLPKKIDSAGHHHIFAKLADALHDLLGR</sequence>
<dbReference type="InterPro" id="IPR036291">
    <property type="entry name" value="NAD(P)-bd_dom_sf"/>
</dbReference>
<dbReference type="InterPro" id="IPR013549">
    <property type="entry name" value="DUF1731"/>
</dbReference>